<gene>
    <name evidence="10" type="ORF">H9931_09765</name>
</gene>
<evidence type="ECO:0000259" key="7">
    <source>
        <dbReference type="Pfam" id="PF00753"/>
    </source>
</evidence>
<feature type="domain" description="Metallo-beta-lactamase" evidence="7">
    <location>
        <begin position="552"/>
        <end position="759"/>
    </location>
</feature>
<dbReference type="PANTHER" id="PTHR30619:SF7">
    <property type="entry name" value="BETA-LACTAMASE DOMAIN PROTEIN"/>
    <property type="match status" value="1"/>
</dbReference>
<feature type="transmembrane region" description="Helical" evidence="6">
    <location>
        <begin position="256"/>
        <end position="279"/>
    </location>
</feature>
<feature type="transmembrane region" description="Helical" evidence="6">
    <location>
        <begin position="286"/>
        <end position="303"/>
    </location>
</feature>
<feature type="transmembrane region" description="Helical" evidence="6">
    <location>
        <begin position="333"/>
        <end position="350"/>
    </location>
</feature>
<dbReference type="InterPro" id="IPR035681">
    <property type="entry name" value="ComA-like_MBL"/>
</dbReference>
<evidence type="ECO:0000256" key="1">
    <source>
        <dbReference type="ARBA" id="ARBA00004651"/>
    </source>
</evidence>
<feature type="domain" description="DUF4131" evidence="9">
    <location>
        <begin position="34"/>
        <end position="195"/>
    </location>
</feature>
<keyword evidence="4 6" id="KW-1133">Transmembrane helix</keyword>
<dbReference type="InterPro" id="IPR052159">
    <property type="entry name" value="Competence_DNA_uptake"/>
</dbReference>
<keyword evidence="3 6" id="KW-0812">Transmembrane</keyword>
<feature type="transmembrane region" description="Helical" evidence="6">
    <location>
        <begin position="57"/>
        <end position="80"/>
    </location>
</feature>
<reference evidence="10" key="1">
    <citation type="journal article" date="2021" name="PeerJ">
        <title>Extensive microbial diversity within the chicken gut microbiome revealed by metagenomics and culture.</title>
        <authorList>
            <person name="Gilroy R."/>
            <person name="Ravi A."/>
            <person name="Getino M."/>
            <person name="Pursley I."/>
            <person name="Horton D.L."/>
            <person name="Alikhan N.F."/>
            <person name="Baker D."/>
            <person name="Gharbi K."/>
            <person name="Hall N."/>
            <person name="Watson M."/>
            <person name="Adriaenssens E.M."/>
            <person name="Foster-Nyarko E."/>
            <person name="Jarju S."/>
            <person name="Secka A."/>
            <person name="Antonio M."/>
            <person name="Oren A."/>
            <person name="Chaudhuri R.R."/>
            <person name="La Ragione R."/>
            <person name="Hildebrand F."/>
            <person name="Pallen M.J."/>
        </authorList>
    </citation>
    <scope>NUCLEOTIDE SEQUENCE</scope>
    <source>
        <strain evidence="10">CHK198-12963</strain>
    </source>
</reference>
<dbReference type="NCBIfam" id="TIGR00360">
    <property type="entry name" value="ComEC_N-term"/>
    <property type="match status" value="1"/>
</dbReference>
<dbReference type="AlphaFoldDB" id="A0A9D2PWF0"/>
<dbReference type="Gene3D" id="3.60.15.10">
    <property type="entry name" value="Ribonuclease Z/Hydroxyacylglutathione hydrolase-like"/>
    <property type="match status" value="1"/>
</dbReference>
<dbReference type="EMBL" id="DWWB01000055">
    <property type="protein sequence ID" value="HJC66981.1"/>
    <property type="molecule type" value="Genomic_DNA"/>
</dbReference>
<accession>A0A9D2PWF0</accession>
<dbReference type="CDD" id="cd07731">
    <property type="entry name" value="ComA-like_MBL-fold"/>
    <property type="match status" value="1"/>
</dbReference>
<proteinExistence type="predicted"/>
<keyword evidence="5 6" id="KW-0472">Membrane</keyword>
<dbReference type="InterPro" id="IPR025405">
    <property type="entry name" value="DUF4131"/>
</dbReference>
<dbReference type="Pfam" id="PF00753">
    <property type="entry name" value="Lactamase_B"/>
    <property type="match status" value="1"/>
</dbReference>
<name>A0A9D2PWF0_9FIRM</name>
<evidence type="ECO:0000256" key="5">
    <source>
        <dbReference type="ARBA" id="ARBA00023136"/>
    </source>
</evidence>
<evidence type="ECO:0000256" key="3">
    <source>
        <dbReference type="ARBA" id="ARBA00022692"/>
    </source>
</evidence>
<dbReference type="Pfam" id="PF03772">
    <property type="entry name" value="Competence"/>
    <property type="match status" value="1"/>
</dbReference>
<evidence type="ECO:0000256" key="4">
    <source>
        <dbReference type="ARBA" id="ARBA00022989"/>
    </source>
</evidence>
<evidence type="ECO:0000256" key="2">
    <source>
        <dbReference type="ARBA" id="ARBA00022475"/>
    </source>
</evidence>
<keyword evidence="2" id="KW-1003">Cell membrane</keyword>
<comment type="caution">
    <text evidence="10">The sequence shown here is derived from an EMBL/GenBank/DDBJ whole genome shotgun (WGS) entry which is preliminary data.</text>
</comment>
<feature type="transmembrane region" description="Helical" evidence="6">
    <location>
        <begin position="412"/>
        <end position="436"/>
    </location>
</feature>
<evidence type="ECO:0000256" key="6">
    <source>
        <dbReference type="SAM" id="Phobius"/>
    </source>
</evidence>
<evidence type="ECO:0000259" key="8">
    <source>
        <dbReference type="Pfam" id="PF03772"/>
    </source>
</evidence>
<dbReference type="SUPFAM" id="SSF56281">
    <property type="entry name" value="Metallo-hydrolase/oxidoreductase"/>
    <property type="match status" value="1"/>
</dbReference>
<dbReference type="InterPro" id="IPR036866">
    <property type="entry name" value="RibonucZ/Hydroxyglut_hydro"/>
</dbReference>
<feature type="transmembrane region" description="Helical" evidence="6">
    <location>
        <begin position="521"/>
        <end position="539"/>
    </location>
</feature>
<dbReference type="Pfam" id="PF13567">
    <property type="entry name" value="DUF4131"/>
    <property type="match status" value="1"/>
</dbReference>
<dbReference type="Proteomes" id="UP000823863">
    <property type="component" value="Unassembled WGS sequence"/>
</dbReference>
<protein>
    <submittedName>
        <fullName evidence="10">ComEC/Rec2 family competence protein</fullName>
    </submittedName>
</protein>
<comment type="subcellular location">
    <subcellularLocation>
        <location evidence="1">Cell membrane</location>
        <topology evidence="1">Multi-pass membrane protein</topology>
    </subcellularLocation>
</comment>
<reference evidence="10" key="2">
    <citation type="submission" date="2021-04" db="EMBL/GenBank/DDBJ databases">
        <authorList>
            <person name="Gilroy R."/>
        </authorList>
    </citation>
    <scope>NUCLEOTIDE SEQUENCE</scope>
    <source>
        <strain evidence="10">CHK198-12963</strain>
    </source>
</reference>
<evidence type="ECO:0000259" key="9">
    <source>
        <dbReference type="Pfam" id="PF13567"/>
    </source>
</evidence>
<feature type="domain" description="ComEC/Rec2-related protein" evidence="8">
    <location>
        <begin position="237"/>
        <end position="497"/>
    </location>
</feature>
<feature type="transmembrane region" description="Helical" evidence="6">
    <location>
        <begin position="386"/>
        <end position="406"/>
    </location>
</feature>
<evidence type="ECO:0000313" key="11">
    <source>
        <dbReference type="Proteomes" id="UP000823863"/>
    </source>
</evidence>
<dbReference type="GO" id="GO:0005886">
    <property type="term" value="C:plasma membrane"/>
    <property type="evidence" value="ECO:0007669"/>
    <property type="project" value="UniProtKB-SubCell"/>
</dbReference>
<evidence type="ECO:0000313" key="10">
    <source>
        <dbReference type="EMBL" id="HJC66981.1"/>
    </source>
</evidence>
<feature type="transmembrane region" description="Helical" evidence="6">
    <location>
        <begin position="483"/>
        <end position="501"/>
    </location>
</feature>
<dbReference type="PANTHER" id="PTHR30619">
    <property type="entry name" value="DNA INTERNALIZATION/COMPETENCE PROTEIN COMEC/REC2"/>
    <property type="match status" value="1"/>
</dbReference>
<organism evidence="10 11">
    <name type="scientific">Candidatus Enterocloster excrementigallinarum</name>
    <dbReference type="NCBI Taxonomy" id="2838558"/>
    <lineage>
        <taxon>Bacteria</taxon>
        <taxon>Bacillati</taxon>
        <taxon>Bacillota</taxon>
        <taxon>Clostridia</taxon>
        <taxon>Lachnospirales</taxon>
        <taxon>Lachnospiraceae</taxon>
        <taxon>Enterocloster</taxon>
    </lineage>
</organism>
<dbReference type="InterPro" id="IPR001279">
    <property type="entry name" value="Metallo-B-lactamas"/>
</dbReference>
<dbReference type="InterPro" id="IPR004477">
    <property type="entry name" value="ComEC_N"/>
</dbReference>
<sequence>MKRPIFAIAGSFVLGEVLALLNVADISRIYGGLGAALLGCSLTLGKWRSRSGDSFLLFLRCSLGKICLFLCMAAAFGMGYGRAERETARFHREAEGARRLADVRSLVRGKVVQIQEKENGTNLILEHASARTGWTEVYFRRISVFVEEGDLPQIGWTVELRGRLEETERARNPGEFDFGIYSRSQGYCCQVYGEELRVIETSTIPYREGIRRFHHWCKKILMRVCKEEDLGVFQAVVLGDQSFMDPEIKEMYQRHGISHILAVSGQHLTIVGGSLYLILRRLGLRQAGAGIAGGILVMAYGILTGSSGSAMRAVVMILCLWLAAAAGRSYDSLSALGLAAVLLLWQRPYLAFHSGFQLSFGAVWAIGGLGPCLCEKLGAVRSWQKTWVISLCVQIVLTPIVVWHYFRHPLYGIFLNLLVMPLGAGLIYSAIGAIALGAVSTNLGRMAAGTGHFILKGYEGVCGIFEHLPGYSLLLGRPEPGQLAAYMAVLFGLLLLPLWGWKKLREIREGKEGEKEKSFDWKGFLWCFGAYFLCLIFLWPRQTAGLRITCLDVGQGDGIVVEWKDGVLLIDGGSSSRSGLGEECLEPFLESRGISEIWCALVSHGDNDHISGLVELLGTEAEIKIHNLILPGVGKGEEIYQKLESLAQEKGADVFYMESGDRISRGGLELHCLFGGDPIGGTTDRNKQSLAVEMSFEGFHMLFTGDMDQECESQLLERTQPETLPPIHLLKVAHHGSDTSSSQEFLDAVSPRAAVISYGIGNSYGHPSPHVLERLRQRDVRVWETGKTGAVIIQMDEGVLQIQGYLREGAENGSEGQE</sequence>